<evidence type="ECO:0000256" key="7">
    <source>
        <dbReference type="SAM" id="SignalP"/>
    </source>
</evidence>
<dbReference type="Pfam" id="PF13855">
    <property type="entry name" value="LRR_8"/>
    <property type="match status" value="3"/>
</dbReference>
<feature type="coiled-coil region" evidence="4">
    <location>
        <begin position="548"/>
        <end position="594"/>
    </location>
</feature>
<feature type="compositionally biased region" description="Basic residues" evidence="5">
    <location>
        <begin position="645"/>
        <end position="656"/>
    </location>
</feature>
<dbReference type="InterPro" id="IPR000372">
    <property type="entry name" value="LRRNT"/>
</dbReference>
<dbReference type="InParanoid" id="A0A6J0BPC4"/>
<keyword evidence="6" id="KW-1133">Transmembrane helix</keyword>
<feature type="chain" id="PRO_5047395227" evidence="7">
    <location>
        <begin position="35"/>
        <end position="794"/>
    </location>
</feature>
<feature type="region of interest" description="Disordered" evidence="5">
    <location>
        <begin position="638"/>
        <end position="667"/>
    </location>
</feature>
<keyword evidence="1" id="KW-0433">Leucine-rich repeat</keyword>
<evidence type="ECO:0000256" key="2">
    <source>
        <dbReference type="ARBA" id="ARBA00022729"/>
    </source>
</evidence>
<dbReference type="PANTHER" id="PTHR24373">
    <property type="entry name" value="SLIT RELATED LEUCINE-RICH REPEAT NEURONAL PROTEIN"/>
    <property type="match status" value="1"/>
</dbReference>
<evidence type="ECO:0000256" key="6">
    <source>
        <dbReference type="SAM" id="Phobius"/>
    </source>
</evidence>
<keyword evidence="9" id="KW-1185">Reference proteome</keyword>
<feature type="compositionally biased region" description="Polar residues" evidence="5">
    <location>
        <begin position="767"/>
        <end position="778"/>
    </location>
</feature>
<keyword evidence="2 7" id="KW-0732">Signal</keyword>
<evidence type="ECO:0000313" key="10">
    <source>
        <dbReference type="RefSeq" id="XP_015516566.2"/>
    </source>
</evidence>
<feature type="compositionally biased region" description="Basic and acidic residues" evidence="5">
    <location>
        <begin position="657"/>
        <end position="667"/>
    </location>
</feature>
<keyword evidence="4" id="KW-0175">Coiled coil</keyword>
<dbReference type="SMART" id="SM00013">
    <property type="entry name" value="LRRNT"/>
    <property type="match status" value="1"/>
</dbReference>
<dbReference type="SMART" id="SM00369">
    <property type="entry name" value="LRR_TYP"/>
    <property type="match status" value="10"/>
</dbReference>
<dbReference type="SMART" id="SM00364">
    <property type="entry name" value="LRR_BAC"/>
    <property type="match status" value="5"/>
</dbReference>
<proteinExistence type="predicted"/>
<dbReference type="Pfam" id="PF00560">
    <property type="entry name" value="LRR_1"/>
    <property type="match status" value="1"/>
</dbReference>
<evidence type="ECO:0000313" key="9">
    <source>
        <dbReference type="Proteomes" id="UP000829291"/>
    </source>
</evidence>
<feature type="region of interest" description="Disordered" evidence="5">
    <location>
        <begin position="682"/>
        <end position="794"/>
    </location>
</feature>
<dbReference type="AlphaFoldDB" id="A0A6J0BPC4"/>
<keyword evidence="3" id="KW-0677">Repeat</keyword>
<evidence type="ECO:0000256" key="1">
    <source>
        <dbReference type="ARBA" id="ARBA00022614"/>
    </source>
</evidence>
<dbReference type="PROSITE" id="PS51450">
    <property type="entry name" value="LRR"/>
    <property type="match status" value="5"/>
</dbReference>
<dbReference type="InterPro" id="IPR003591">
    <property type="entry name" value="Leu-rich_rpt_typical-subtyp"/>
</dbReference>
<gene>
    <name evidence="10" type="primary">LOC107221906</name>
</gene>
<dbReference type="InterPro" id="IPR032675">
    <property type="entry name" value="LRR_dom_sf"/>
</dbReference>
<dbReference type="SMART" id="SM00365">
    <property type="entry name" value="LRR_SD22"/>
    <property type="match status" value="4"/>
</dbReference>
<feature type="compositionally biased region" description="Polar residues" evidence="5">
    <location>
        <begin position="685"/>
        <end position="703"/>
    </location>
</feature>
<evidence type="ECO:0000256" key="4">
    <source>
        <dbReference type="SAM" id="Coils"/>
    </source>
</evidence>
<dbReference type="GeneID" id="107221906"/>
<feature type="signal peptide" evidence="7">
    <location>
        <begin position="1"/>
        <end position="34"/>
    </location>
</feature>
<dbReference type="RefSeq" id="XP_015516566.2">
    <property type="nucleotide sequence ID" value="XM_015661080.2"/>
</dbReference>
<dbReference type="OrthoDB" id="1574204at2759"/>
<dbReference type="InterPro" id="IPR001611">
    <property type="entry name" value="Leu-rich_rpt"/>
</dbReference>
<evidence type="ECO:0000256" key="3">
    <source>
        <dbReference type="ARBA" id="ARBA00022737"/>
    </source>
</evidence>
<dbReference type="SUPFAM" id="SSF52058">
    <property type="entry name" value="L domain-like"/>
    <property type="match status" value="2"/>
</dbReference>
<evidence type="ECO:0000256" key="5">
    <source>
        <dbReference type="SAM" id="MobiDB-lite"/>
    </source>
</evidence>
<dbReference type="PANTHER" id="PTHR24373:SF275">
    <property type="entry name" value="TIR DOMAIN-CONTAINING PROTEIN"/>
    <property type="match status" value="1"/>
</dbReference>
<dbReference type="InterPro" id="IPR050328">
    <property type="entry name" value="Dev_Immune_Receptor"/>
</dbReference>
<sequence>MVRHQRFANGSRSPSVAWCVLILCLASFQLEVHAGCPERCLCSLDQVPSRVACEKRGLREFPDRISDLVQYLDLSGNILQEIPDTLTLFNKLQYLNLARNRLTDLPDKLYGLDQLQKLDLSGNAFTSVSGLTSISHLTSLKILFFGGNPISSLDGLMSQSLQVLDCSHCGIKAFANTTVSKLTQLRTLSLMGNPLRIVDKPVSESLRWLDMSDCQINYLYPDSLLYLPNLEELRLSNNPMLVFSTRFNTLTHNKLKRLDASRCNLDRPGLHGFPQLIIAKLNRNLIRFLPDQIFAKNTELRQISLAANVFDQVNKSAFAGLVKLEILDLSLNSLHNIHWAAFRENMNLRLLNLSHNSLLQFPNFTSSTTFLDLSGNLLDDFTNDVLLTMPKLKTLYLSNNRVDQIPDNLESHSLTTLSLRQNRVIQLTNQTFHLLPALERIDLSGNLLTVAPLPSVFEGNPSLQRILLNENPWRCDCELIYESYEFLLKLKANPLDLVCESPGNVSGFSWKMACNEKDVAFDPKDKTWGMILISLLTMVIVFGSVVSLRHAMKMKRQAHLERQELERAEARERLRLLQRRNRHEEEQLIEQSSEPRINPLELICPPSYEEAVHMPRLAHSMDALDSISMESVPTHILGSVDNLRSKKRRSRRPRKRAISDENLARREERREIRRRRISLERNRSTNDLGDSAQSPLDSTNELASSRSLQQRRPRPRSNSDDDAGSRTRPRPLTPAVRHKKRRSNARNGHSSDDEDSDVHAGILPAKITTNGIVIQTLTKEPRSGYRPTDQESDF</sequence>
<dbReference type="Gene3D" id="3.80.10.10">
    <property type="entry name" value="Ribonuclease Inhibitor"/>
    <property type="match status" value="5"/>
</dbReference>
<reference evidence="10" key="1">
    <citation type="submission" date="2025-08" db="UniProtKB">
        <authorList>
            <consortium name="RefSeq"/>
        </authorList>
    </citation>
    <scope>IDENTIFICATION</scope>
    <source>
        <tissue evidence="10">Thorax and Abdomen</tissue>
    </source>
</reference>
<accession>A0A6J0BPC4</accession>
<dbReference type="Proteomes" id="UP000829291">
    <property type="component" value="Chromosome 4"/>
</dbReference>
<protein>
    <submittedName>
        <fullName evidence="10">Insulin-like growth factor-binding protein complex acid labile subunit</fullName>
    </submittedName>
</protein>
<organism evidence="10">
    <name type="scientific">Neodiprion lecontei</name>
    <name type="common">Redheaded pine sawfly</name>
    <dbReference type="NCBI Taxonomy" id="441921"/>
    <lineage>
        <taxon>Eukaryota</taxon>
        <taxon>Metazoa</taxon>
        <taxon>Ecdysozoa</taxon>
        <taxon>Arthropoda</taxon>
        <taxon>Hexapoda</taxon>
        <taxon>Insecta</taxon>
        <taxon>Pterygota</taxon>
        <taxon>Neoptera</taxon>
        <taxon>Endopterygota</taxon>
        <taxon>Hymenoptera</taxon>
        <taxon>Tenthredinoidea</taxon>
        <taxon>Diprionidae</taxon>
        <taxon>Diprioninae</taxon>
        <taxon>Neodiprion</taxon>
    </lineage>
</organism>
<name>A0A6J0BPC4_NEOLC</name>
<keyword evidence="6" id="KW-0472">Membrane</keyword>
<evidence type="ECO:0000259" key="8">
    <source>
        <dbReference type="SMART" id="SM00013"/>
    </source>
</evidence>
<feature type="domain" description="LRRNT" evidence="8">
    <location>
        <begin position="35"/>
        <end position="71"/>
    </location>
</feature>
<keyword evidence="6" id="KW-0812">Transmembrane</keyword>
<feature type="transmembrane region" description="Helical" evidence="6">
    <location>
        <begin position="528"/>
        <end position="548"/>
    </location>
</feature>
<dbReference type="KEGG" id="nlo:107221906"/>